<dbReference type="SUPFAM" id="SSF89550">
    <property type="entry name" value="PHP domain-like"/>
    <property type="match status" value="1"/>
</dbReference>
<dbReference type="InterPro" id="IPR016195">
    <property type="entry name" value="Pol/histidinol_Pase-like"/>
</dbReference>
<dbReference type="Gene3D" id="3.20.20.140">
    <property type="entry name" value="Metal-dependent hydrolases"/>
    <property type="match status" value="1"/>
</dbReference>
<dbReference type="AlphaFoldDB" id="A0A7X0VBI0"/>
<dbReference type="GO" id="GO:0004534">
    <property type="term" value="F:5'-3' RNA exonuclease activity"/>
    <property type="evidence" value="ECO:0007669"/>
    <property type="project" value="TreeGrafter"/>
</dbReference>
<dbReference type="Proteomes" id="UP000523955">
    <property type="component" value="Unassembled WGS sequence"/>
</dbReference>
<evidence type="ECO:0000259" key="1">
    <source>
        <dbReference type="SMART" id="SM00481"/>
    </source>
</evidence>
<dbReference type="SMART" id="SM00481">
    <property type="entry name" value="POLIIIAc"/>
    <property type="match status" value="1"/>
</dbReference>
<dbReference type="PANTHER" id="PTHR42924">
    <property type="entry name" value="EXONUCLEASE"/>
    <property type="match status" value="1"/>
</dbReference>
<accession>A0A7X0VBI0</accession>
<dbReference type="InterPro" id="IPR052018">
    <property type="entry name" value="PHP_domain"/>
</dbReference>
<dbReference type="PANTHER" id="PTHR42924:SF3">
    <property type="entry name" value="POLYMERASE_HISTIDINOL PHOSPHATASE N-TERMINAL DOMAIN-CONTAINING PROTEIN"/>
    <property type="match status" value="1"/>
</dbReference>
<protein>
    <submittedName>
        <fullName evidence="2">PHP domain-containing protein</fullName>
    </submittedName>
</protein>
<name>A0A7X0VBI0_9ACTN</name>
<dbReference type="PROSITE" id="PS51318">
    <property type="entry name" value="TAT"/>
    <property type="match status" value="1"/>
</dbReference>
<comment type="caution">
    <text evidence="2">The sequence shown here is derived from an EMBL/GenBank/DDBJ whole genome shotgun (WGS) entry which is preliminary data.</text>
</comment>
<keyword evidence="3" id="KW-1185">Reference proteome</keyword>
<evidence type="ECO:0000313" key="3">
    <source>
        <dbReference type="Proteomes" id="UP000523955"/>
    </source>
</evidence>
<feature type="domain" description="Polymerase/histidinol phosphatase N-terminal" evidence="1">
    <location>
        <begin position="208"/>
        <end position="272"/>
    </location>
</feature>
<proteinExistence type="predicted"/>
<organism evidence="2 3">
    <name type="scientific">Nocardioides luti</name>
    <dbReference type="NCBI Taxonomy" id="2761101"/>
    <lineage>
        <taxon>Bacteria</taxon>
        <taxon>Bacillati</taxon>
        <taxon>Actinomycetota</taxon>
        <taxon>Actinomycetes</taxon>
        <taxon>Propionibacteriales</taxon>
        <taxon>Nocardioidaceae</taxon>
        <taxon>Nocardioides</taxon>
    </lineage>
</organism>
<dbReference type="RefSeq" id="WP_185252379.1">
    <property type="nucleotide sequence ID" value="NZ_JACKXE010000001.1"/>
</dbReference>
<evidence type="ECO:0000313" key="2">
    <source>
        <dbReference type="EMBL" id="MBB6627193.1"/>
    </source>
</evidence>
<gene>
    <name evidence="2" type="ORF">H5V45_07645</name>
</gene>
<reference evidence="2 3" key="1">
    <citation type="submission" date="2020-08" db="EMBL/GenBank/DDBJ databases">
        <authorList>
            <person name="Seo M.-J."/>
        </authorList>
    </citation>
    <scope>NUCLEOTIDE SEQUENCE [LARGE SCALE GENOMIC DNA]</scope>
    <source>
        <strain evidence="2 3">KIGAM211</strain>
    </source>
</reference>
<dbReference type="GO" id="GO:0035312">
    <property type="term" value="F:5'-3' DNA exonuclease activity"/>
    <property type="evidence" value="ECO:0007669"/>
    <property type="project" value="TreeGrafter"/>
</dbReference>
<dbReference type="InterPro" id="IPR006311">
    <property type="entry name" value="TAT_signal"/>
</dbReference>
<dbReference type="NCBIfam" id="NF038032">
    <property type="entry name" value="CehA_McbA_metalo"/>
    <property type="match status" value="1"/>
</dbReference>
<dbReference type="CDD" id="cd07432">
    <property type="entry name" value="PHP_HisPPase"/>
    <property type="match status" value="1"/>
</dbReference>
<dbReference type="EMBL" id="JACKXE010000001">
    <property type="protein sequence ID" value="MBB6627193.1"/>
    <property type="molecule type" value="Genomic_DNA"/>
</dbReference>
<dbReference type="InterPro" id="IPR003141">
    <property type="entry name" value="Pol/His_phosphatase_N"/>
</dbReference>
<sequence>MCEHHCSPDQTPSHPGLDRRSVLRLGAGVVAVGAVTTVAPLVPAAAADGARPGRGKVITKVFKGEFNDPDTADWHYLPFRVPRGVRRIHVSYEFEPTDTGVGISYNVVDIGLFDEGGKGIGDADGFRGWSGGARREFTITRARATPGYLAGPIRAGKWHILLGPYLITPPGTPYVVTVKLFKGPKGEHFEPAPAPQEVPGTPAGWYRGDLHLHTVHSDGARTQRQLVTAAQTAGLDFIGSSDHNTSSATYVWGRHAPDGFLVVNGEEVTTRSGHWLAMGLPPMTWIDWRYRAEDDLFQVFAAKVRALGGIVIAAHPNNPVPSIRWDHGYEHVDAIEAWNGPWTTDDQKTVTDWHARLRQGSYLPIVGNSDSHNDSQTVGLAQTSYRLGSLSAAEVVAAARAGHAWIAESSTVDLTFTATLGDAVAECGDRLAAGPDDTATVALHATGVPGSLARIVGPAGVVGFGVADADGVLDVTAQVPVGTTAFVRAEVGRPKGDAGSPVQTTPIDKMAALTNPIFLGSAG</sequence>